<keyword evidence="14" id="KW-0175">Coiled coil</keyword>
<dbReference type="GO" id="GO:0005886">
    <property type="term" value="C:plasma membrane"/>
    <property type="evidence" value="ECO:0007669"/>
    <property type="project" value="UniProtKB-SubCell"/>
</dbReference>
<protein>
    <recommendedName>
        <fullName evidence="3">histidine kinase</fullName>
        <ecNumber evidence="3">2.7.13.3</ecNumber>
    </recommendedName>
</protein>
<evidence type="ECO:0000256" key="15">
    <source>
        <dbReference type="SAM" id="Phobius"/>
    </source>
</evidence>
<keyword evidence="12" id="KW-0902">Two-component regulatory system</keyword>
<dbReference type="InterPro" id="IPR010559">
    <property type="entry name" value="Sig_transdc_His_kin_internal"/>
</dbReference>
<feature type="transmembrane region" description="Helical" evidence="15">
    <location>
        <begin position="151"/>
        <end position="172"/>
    </location>
</feature>
<dbReference type="InterPro" id="IPR036890">
    <property type="entry name" value="HATPase_C_sf"/>
</dbReference>
<keyword evidence="7 15" id="KW-0812">Transmembrane</keyword>
<keyword evidence="13 15" id="KW-0472">Membrane</keyword>
<dbReference type="GO" id="GO:0071555">
    <property type="term" value="P:cell wall organization"/>
    <property type="evidence" value="ECO:0007669"/>
    <property type="project" value="InterPro"/>
</dbReference>
<dbReference type="InterPro" id="IPR005467">
    <property type="entry name" value="His_kinase_dom"/>
</dbReference>
<evidence type="ECO:0000256" key="14">
    <source>
        <dbReference type="SAM" id="Coils"/>
    </source>
</evidence>
<dbReference type="OrthoDB" id="9776552at2"/>
<dbReference type="Pfam" id="PF07694">
    <property type="entry name" value="5TM-5TMR_LYT"/>
    <property type="match status" value="1"/>
</dbReference>
<dbReference type="Pfam" id="PF02518">
    <property type="entry name" value="HATPase_c"/>
    <property type="match status" value="1"/>
</dbReference>
<feature type="coiled-coil region" evidence="14">
    <location>
        <begin position="359"/>
        <end position="386"/>
    </location>
</feature>
<dbReference type="InterPro" id="IPR003594">
    <property type="entry name" value="HATPase_dom"/>
</dbReference>
<comment type="subcellular location">
    <subcellularLocation>
        <location evidence="2">Cell membrane</location>
        <topology evidence="2">Multi-pass membrane protein</topology>
    </subcellularLocation>
</comment>
<comment type="catalytic activity">
    <reaction evidence="1">
        <text>ATP + protein L-histidine = ADP + protein N-phospho-L-histidine.</text>
        <dbReference type="EC" id="2.7.13.3"/>
    </reaction>
</comment>
<dbReference type="Pfam" id="PF06580">
    <property type="entry name" value="His_kinase"/>
    <property type="match status" value="1"/>
</dbReference>
<evidence type="ECO:0000256" key="12">
    <source>
        <dbReference type="ARBA" id="ARBA00023012"/>
    </source>
</evidence>
<keyword evidence="11 15" id="KW-1133">Transmembrane helix</keyword>
<gene>
    <name evidence="17" type="ORF">C7437_1074</name>
</gene>
<sequence length="586" mass="64158">MLIVSLIERLAIITTIAFILTRFKFFRKLFDYHTKMSTKQRITLTLVFGLFGIVGTYTGIVINPLEGSEERWSSSLTHDEALANSRVLGIVVGGLLGGFRIGFGAGLIAGVHRFFLGGFTAVACGFATLVAGFIAGIIGHKLRKQTFISPWIALIVGIVTESIQMGLILLIADPYSQSSALVQNIMLPMVVTNGVGSALFILIIRSVLKDDDQTEANGAQKALKIAESTLDHLRGGLSYTSAQNVCEIIYSKTSTLAVSMTNKDTILAHIGAESNHHKAGSPIQTESTKKVINSGKMLTIGKEEILCSETNCSLGAAIMAPIKIQNETVATLKIYVQNENLVTPALVELVQGLSGLFSHQLELSELEQLQELAKEAEIKALQAQVNPHFLFNAMNTIVSLIRTNPDRARTLLVSLAKFIRQNVENSSDSLVPLHKEVELIRYYLLIEEARFGDRIQVKYSIDPNTLDISIPPMGILTLVQNSFKHGLQKVKENGVIEISIKDEGHFITISVLDNGIGIDASRKSSLLHDKVESEDGTGIGLYNLHERLKKMIHHSDGLHIESDKNGTVISFIIPKTIHKLEVKEFS</sequence>
<dbReference type="Gene3D" id="3.30.565.10">
    <property type="entry name" value="Histidine kinase-like ATPase, C-terminal domain"/>
    <property type="match status" value="1"/>
</dbReference>
<dbReference type="Gene3D" id="1.10.1760.20">
    <property type="match status" value="1"/>
</dbReference>
<feature type="transmembrane region" description="Helical" evidence="15">
    <location>
        <begin position="184"/>
        <end position="204"/>
    </location>
</feature>
<dbReference type="GO" id="GO:0005524">
    <property type="term" value="F:ATP binding"/>
    <property type="evidence" value="ECO:0007669"/>
    <property type="project" value="UniProtKB-KW"/>
</dbReference>
<evidence type="ECO:0000256" key="10">
    <source>
        <dbReference type="ARBA" id="ARBA00022840"/>
    </source>
</evidence>
<accession>A0A2W7P9T5</accession>
<keyword evidence="5" id="KW-0597">Phosphoprotein</keyword>
<evidence type="ECO:0000256" key="9">
    <source>
        <dbReference type="ARBA" id="ARBA00022777"/>
    </source>
</evidence>
<dbReference type="EMBL" id="QKZI01000007">
    <property type="protein sequence ID" value="PZX03051.1"/>
    <property type="molecule type" value="Genomic_DNA"/>
</dbReference>
<comment type="caution">
    <text evidence="17">The sequence shown here is derived from an EMBL/GenBank/DDBJ whole genome shotgun (WGS) entry which is preliminary data.</text>
</comment>
<dbReference type="AlphaFoldDB" id="A0A2W7P9T5"/>
<evidence type="ECO:0000256" key="4">
    <source>
        <dbReference type="ARBA" id="ARBA00022475"/>
    </source>
</evidence>
<dbReference type="GO" id="GO:0000155">
    <property type="term" value="F:phosphorelay sensor kinase activity"/>
    <property type="evidence" value="ECO:0007669"/>
    <property type="project" value="InterPro"/>
</dbReference>
<dbReference type="SMART" id="SM00387">
    <property type="entry name" value="HATPase_c"/>
    <property type="match status" value="1"/>
</dbReference>
<dbReference type="PROSITE" id="PS50109">
    <property type="entry name" value="HIS_KIN"/>
    <property type="match status" value="1"/>
</dbReference>
<evidence type="ECO:0000313" key="18">
    <source>
        <dbReference type="Proteomes" id="UP000248646"/>
    </source>
</evidence>
<reference evidence="17 18" key="1">
    <citation type="submission" date="2018-06" db="EMBL/GenBank/DDBJ databases">
        <title>Genomic Encyclopedia of Type Strains, Phase IV (KMG-IV): sequencing the most valuable type-strain genomes for metagenomic binning, comparative biology and taxonomic classification.</title>
        <authorList>
            <person name="Goeker M."/>
        </authorList>
    </citation>
    <scope>NUCLEOTIDE SEQUENCE [LARGE SCALE GENOMIC DNA]</scope>
    <source>
        <strain evidence="17 18">DSM 5</strain>
    </source>
</reference>
<dbReference type="RefSeq" id="WP_111440217.1">
    <property type="nucleotide sequence ID" value="NZ_QKZI01000007.1"/>
</dbReference>
<feature type="domain" description="Histidine kinase" evidence="16">
    <location>
        <begin position="475"/>
        <end position="577"/>
    </location>
</feature>
<proteinExistence type="predicted"/>
<evidence type="ECO:0000256" key="3">
    <source>
        <dbReference type="ARBA" id="ARBA00012438"/>
    </source>
</evidence>
<evidence type="ECO:0000256" key="6">
    <source>
        <dbReference type="ARBA" id="ARBA00022679"/>
    </source>
</evidence>
<dbReference type="PANTHER" id="PTHR34220">
    <property type="entry name" value="SENSOR HISTIDINE KINASE YPDA"/>
    <property type="match status" value="1"/>
</dbReference>
<evidence type="ECO:0000256" key="1">
    <source>
        <dbReference type="ARBA" id="ARBA00000085"/>
    </source>
</evidence>
<keyword evidence="4" id="KW-1003">Cell membrane</keyword>
<evidence type="ECO:0000256" key="5">
    <source>
        <dbReference type="ARBA" id="ARBA00022553"/>
    </source>
</evidence>
<feature type="transmembrane region" description="Helical" evidence="15">
    <location>
        <begin position="44"/>
        <end position="65"/>
    </location>
</feature>
<feature type="transmembrane region" description="Helical" evidence="15">
    <location>
        <begin position="115"/>
        <end position="139"/>
    </location>
</feature>
<keyword evidence="10" id="KW-0067">ATP-binding</keyword>
<keyword evidence="9 17" id="KW-0418">Kinase</keyword>
<dbReference type="PANTHER" id="PTHR34220:SF7">
    <property type="entry name" value="SENSOR HISTIDINE KINASE YPDA"/>
    <property type="match status" value="1"/>
</dbReference>
<evidence type="ECO:0000313" key="17">
    <source>
        <dbReference type="EMBL" id="PZX03051.1"/>
    </source>
</evidence>
<evidence type="ECO:0000256" key="13">
    <source>
        <dbReference type="ARBA" id="ARBA00023136"/>
    </source>
</evidence>
<dbReference type="Gene3D" id="3.30.450.40">
    <property type="match status" value="1"/>
</dbReference>
<dbReference type="Proteomes" id="UP000248646">
    <property type="component" value="Unassembled WGS sequence"/>
</dbReference>
<name>A0A2W7P9T5_9BACI</name>
<dbReference type="EC" id="2.7.13.3" evidence="3"/>
<keyword evidence="6" id="KW-0808">Transferase</keyword>
<organism evidence="17 18">
    <name type="scientific">Psychrobacillus insolitus</name>
    <dbReference type="NCBI Taxonomy" id="1461"/>
    <lineage>
        <taxon>Bacteria</taxon>
        <taxon>Bacillati</taxon>
        <taxon>Bacillota</taxon>
        <taxon>Bacilli</taxon>
        <taxon>Bacillales</taxon>
        <taxon>Bacillaceae</taxon>
        <taxon>Psychrobacillus</taxon>
    </lineage>
</organism>
<evidence type="ECO:0000259" key="16">
    <source>
        <dbReference type="PROSITE" id="PS50109"/>
    </source>
</evidence>
<dbReference type="SUPFAM" id="SSF55874">
    <property type="entry name" value="ATPase domain of HSP90 chaperone/DNA topoisomerase II/histidine kinase"/>
    <property type="match status" value="1"/>
</dbReference>
<evidence type="ECO:0000256" key="7">
    <source>
        <dbReference type="ARBA" id="ARBA00022692"/>
    </source>
</evidence>
<evidence type="ECO:0000256" key="2">
    <source>
        <dbReference type="ARBA" id="ARBA00004651"/>
    </source>
</evidence>
<dbReference type="InterPro" id="IPR050640">
    <property type="entry name" value="Bact_2-comp_sensor_kinase"/>
</dbReference>
<feature type="transmembrane region" description="Helical" evidence="15">
    <location>
        <begin position="85"/>
        <end position="103"/>
    </location>
</feature>
<feature type="transmembrane region" description="Helical" evidence="15">
    <location>
        <begin position="6"/>
        <end position="23"/>
    </location>
</feature>
<evidence type="ECO:0000256" key="8">
    <source>
        <dbReference type="ARBA" id="ARBA00022741"/>
    </source>
</evidence>
<keyword evidence="8" id="KW-0547">Nucleotide-binding</keyword>
<dbReference type="InterPro" id="IPR011620">
    <property type="entry name" value="Sig_transdc_His_kinase_LytS_TM"/>
</dbReference>
<dbReference type="InterPro" id="IPR029016">
    <property type="entry name" value="GAF-like_dom_sf"/>
</dbReference>
<keyword evidence="18" id="KW-1185">Reference proteome</keyword>
<evidence type="ECO:0000256" key="11">
    <source>
        <dbReference type="ARBA" id="ARBA00022989"/>
    </source>
</evidence>